<accession>A0A835S211</accession>
<gene>
    <name evidence="2" type="ORF">HPP92_000753</name>
</gene>
<feature type="region of interest" description="Disordered" evidence="1">
    <location>
        <begin position="1"/>
        <end position="58"/>
    </location>
</feature>
<evidence type="ECO:0000256" key="1">
    <source>
        <dbReference type="SAM" id="MobiDB-lite"/>
    </source>
</evidence>
<reference evidence="2 3" key="1">
    <citation type="journal article" date="2020" name="Nat. Food">
        <title>A phased Vanilla planifolia genome enables genetic improvement of flavour and production.</title>
        <authorList>
            <person name="Hasing T."/>
            <person name="Tang H."/>
            <person name="Brym M."/>
            <person name="Khazi F."/>
            <person name="Huang T."/>
            <person name="Chambers A.H."/>
        </authorList>
    </citation>
    <scope>NUCLEOTIDE SEQUENCE [LARGE SCALE GENOMIC DNA]</scope>
    <source>
        <tissue evidence="2">Leaf</tissue>
    </source>
</reference>
<proteinExistence type="predicted"/>
<keyword evidence="3" id="KW-1185">Reference proteome</keyword>
<evidence type="ECO:0000313" key="3">
    <source>
        <dbReference type="Proteomes" id="UP000636800"/>
    </source>
</evidence>
<evidence type="ECO:0000313" key="2">
    <source>
        <dbReference type="EMBL" id="KAG0496062.1"/>
    </source>
</evidence>
<sequence>MSHREPARLVVGPAERPQGRIKSAAGSLVTNGSGSRQRMGTSEETGCRNPPDDPGTPEPILWQVGRGGLVSSAEHLPKERLSGTMLAHGPGEWLAIFKDAAEAAGVDEM</sequence>
<comment type="caution">
    <text evidence="2">The sequence shown here is derived from an EMBL/GenBank/DDBJ whole genome shotgun (WGS) entry which is preliminary data.</text>
</comment>
<dbReference type="AlphaFoldDB" id="A0A835S211"/>
<dbReference type="EMBL" id="JADCNL010000001">
    <property type="protein sequence ID" value="KAG0496062.1"/>
    <property type="molecule type" value="Genomic_DNA"/>
</dbReference>
<name>A0A835S211_VANPL</name>
<feature type="compositionally biased region" description="Polar residues" evidence="1">
    <location>
        <begin position="28"/>
        <end position="44"/>
    </location>
</feature>
<protein>
    <submittedName>
        <fullName evidence="2">Uncharacterized protein</fullName>
    </submittedName>
</protein>
<organism evidence="2 3">
    <name type="scientific">Vanilla planifolia</name>
    <name type="common">Vanilla</name>
    <dbReference type="NCBI Taxonomy" id="51239"/>
    <lineage>
        <taxon>Eukaryota</taxon>
        <taxon>Viridiplantae</taxon>
        <taxon>Streptophyta</taxon>
        <taxon>Embryophyta</taxon>
        <taxon>Tracheophyta</taxon>
        <taxon>Spermatophyta</taxon>
        <taxon>Magnoliopsida</taxon>
        <taxon>Liliopsida</taxon>
        <taxon>Asparagales</taxon>
        <taxon>Orchidaceae</taxon>
        <taxon>Vanilloideae</taxon>
        <taxon>Vanilleae</taxon>
        <taxon>Vanilla</taxon>
    </lineage>
</organism>
<dbReference type="Proteomes" id="UP000636800">
    <property type="component" value="Chromosome 1"/>
</dbReference>